<reference evidence="5 6" key="1">
    <citation type="submission" date="2023-10" db="EMBL/GenBank/DDBJ databases">
        <title>Rubellicoccus peritrichatus gen. nov., sp. nov., isolated from an algae of coral reef tank.</title>
        <authorList>
            <person name="Luo J."/>
        </authorList>
    </citation>
    <scope>NUCLEOTIDE SEQUENCE [LARGE SCALE GENOMIC DNA]</scope>
    <source>
        <strain evidence="5 6">CR14</strain>
    </source>
</reference>
<dbReference type="GO" id="GO:0043565">
    <property type="term" value="F:sequence-specific DNA binding"/>
    <property type="evidence" value="ECO:0007669"/>
    <property type="project" value="InterPro"/>
</dbReference>
<dbReference type="Gene3D" id="1.10.10.60">
    <property type="entry name" value="Homeodomain-like"/>
    <property type="match status" value="2"/>
</dbReference>
<evidence type="ECO:0000256" key="3">
    <source>
        <dbReference type="ARBA" id="ARBA00023163"/>
    </source>
</evidence>
<dbReference type="KEGG" id="puo:RZN69_18470"/>
<dbReference type="SUPFAM" id="SSF46689">
    <property type="entry name" value="Homeodomain-like"/>
    <property type="match status" value="2"/>
</dbReference>
<protein>
    <submittedName>
        <fullName evidence="5">AraC family transcriptional regulator</fullName>
    </submittedName>
</protein>
<name>A0AAQ3L7Q0_9BACT</name>
<keyword evidence="3" id="KW-0804">Transcription</keyword>
<dbReference type="InterPro" id="IPR037923">
    <property type="entry name" value="HTH-like"/>
</dbReference>
<dbReference type="PRINTS" id="PR00032">
    <property type="entry name" value="HTHARAC"/>
</dbReference>
<evidence type="ECO:0000313" key="5">
    <source>
        <dbReference type="EMBL" id="WOO40611.1"/>
    </source>
</evidence>
<dbReference type="InterPro" id="IPR018062">
    <property type="entry name" value="HTH_AraC-typ_CS"/>
</dbReference>
<dbReference type="PROSITE" id="PS01124">
    <property type="entry name" value="HTH_ARAC_FAMILY_2"/>
    <property type="match status" value="1"/>
</dbReference>
<sequence length="304" mass="34693">MTKCVQDESGKGIREGFIRQRLAVVPPQIIKRCQAHSLVSNLYITDIGEFPLAENHYVSRKEAVAEAILIYCLDGSGEVTIEDQSYTVKPGNAVVIPPNQSHTYRASSNEPWSIFWIHFGGEQLPEVMEYLIEDRKTPLLFVPDRQIMKNAFEDIYVCLSYNYSDAGLLAMSTALMSLVSKIKLHHKDNNQEVRKIEQRVAGTIAFMHEHLHMHLCLRDFARRAGMSGQNYSKRFKAKTGQSPMAYFIQLKIQKACRLLIETEQSIGEISQQLGYEDQYYFSRQFKKVQGCSPSHYRGSVGEDV</sequence>
<organism evidence="5 6">
    <name type="scientific">Rubellicoccus peritrichatus</name>
    <dbReference type="NCBI Taxonomy" id="3080537"/>
    <lineage>
        <taxon>Bacteria</taxon>
        <taxon>Pseudomonadati</taxon>
        <taxon>Verrucomicrobiota</taxon>
        <taxon>Opitutia</taxon>
        <taxon>Puniceicoccales</taxon>
        <taxon>Cerasicoccaceae</taxon>
        <taxon>Rubellicoccus</taxon>
    </lineage>
</organism>
<gene>
    <name evidence="5" type="ORF">RZN69_18470</name>
</gene>
<feature type="domain" description="HTH araC/xylS-type" evidence="4">
    <location>
        <begin position="201"/>
        <end position="299"/>
    </location>
</feature>
<dbReference type="InterPro" id="IPR003313">
    <property type="entry name" value="AraC-bd"/>
</dbReference>
<dbReference type="RefSeq" id="WP_317832733.1">
    <property type="nucleotide sequence ID" value="NZ_CP136920.1"/>
</dbReference>
<dbReference type="SUPFAM" id="SSF51215">
    <property type="entry name" value="Regulatory protein AraC"/>
    <property type="match status" value="1"/>
</dbReference>
<dbReference type="CDD" id="cd06986">
    <property type="entry name" value="cupin_MmsR-like_N"/>
    <property type="match status" value="1"/>
</dbReference>
<dbReference type="Pfam" id="PF02311">
    <property type="entry name" value="AraC_binding"/>
    <property type="match status" value="1"/>
</dbReference>
<dbReference type="Proteomes" id="UP001304300">
    <property type="component" value="Chromosome"/>
</dbReference>
<dbReference type="EMBL" id="CP136920">
    <property type="protein sequence ID" value="WOO40611.1"/>
    <property type="molecule type" value="Genomic_DNA"/>
</dbReference>
<dbReference type="Pfam" id="PF12833">
    <property type="entry name" value="HTH_18"/>
    <property type="match status" value="1"/>
</dbReference>
<evidence type="ECO:0000256" key="1">
    <source>
        <dbReference type="ARBA" id="ARBA00023015"/>
    </source>
</evidence>
<evidence type="ECO:0000259" key="4">
    <source>
        <dbReference type="PROSITE" id="PS01124"/>
    </source>
</evidence>
<dbReference type="SMART" id="SM00342">
    <property type="entry name" value="HTH_ARAC"/>
    <property type="match status" value="1"/>
</dbReference>
<dbReference type="Gene3D" id="2.60.120.280">
    <property type="entry name" value="Regulatory protein AraC"/>
    <property type="match status" value="1"/>
</dbReference>
<dbReference type="InterPro" id="IPR020449">
    <property type="entry name" value="Tscrpt_reg_AraC-type_HTH"/>
</dbReference>
<dbReference type="PANTHER" id="PTHR43280">
    <property type="entry name" value="ARAC-FAMILY TRANSCRIPTIONAL REGULATOR"/>
    <property type="match status" value="1"/>
</dbReference>
<keyword evidence="6" id="KW-1185">Reference proteome</keyword>
<keyword evidence="2" id="KW-0238">DNA-binding</keyword>
<dbReference type="GO" id="GO:0003700">
    <property type="term" value="F:DNA-binding transcription factor activity"/>
    <property type="evidence" value="ECO:0007669"/>
    <property type="project" value="InterPro"/>
</dbReference>
<dbReference type="InterPro" id="IPR009057">
    <property type="entry name" value="Homeodomain-like_sf"/>
</dbReference>
<accession>A0AAQ3L7Q0</accession>
<dbReference type="AlphaFoldDB" id="A0AAQ3L7Q0"/>
<evidence type="ECO:0000313" key="6">
    <source>
        <dbReference type="Proteomes" id="UP001304300"/>
    </source>
</evidence>
<keyword evidence="1" id="KW-0805">Transcription regulation</keyword>
<dbReference type="PROSITE" id="PS00041">
    <property type="entry name" value="HTH_ARAC_FAMILY_1"/>
    <property type="match status" value="1"/>
</dbReference>
<dbReference type="InterPro" id="IPR018060">
    <property type="entry name" value="HTH_AraC"/>
</dbReference>
<proteinExistence type="predicted"/>
<dbReference type="PANTHER" id="PTHR43280:SF30">
    <property type="entry name" value="MMSAB OPERON REGULATORY PROTEIN"/>
    <property type="match status" value="1"/>
</dbReference>
<evidence type="ECO:0000256" key="2">
    <source>
        <dbReference type="ARBA" id="ARBA00023125"/>
    </source>
</evidence>